<keyword evidence="1" id="KW-0472">Membrane</keyword>
<protein>
    <submittedName>
        <fullName evidence="2">Uncharacterized protein</fullName>
    </submittedName>
</protein>
<evidence type="ECO:0000256" key="1">
    <source>
        <dbReference type="SAM" id="Phobius"/>
    </source>
</evidence>
<dbReference type="Proteomes" id="UP000553888">
    <property type="component" value="Unassembled WGS sequence"/>
</dbReference>
<dbReference type="EMBL" id="JACBZY010000001">
    <property type="protein sequence ID" value="NYG97646.1"/>
    <property type="molecule type" value="Genomic_DNA"/>
</dbReference>
<organism evidence="2 3">
    <name type="scientific">Schumannella luteola</name>
    <dbReference type="NCBI Taxonomy" id="472059"/>
    <lineage>
        <taxon>Bacteria</taxon>
        <taxon>Bacillati</taxon>
        <taxon>Actinomycetota</taxon>
        <taxon>Actinomycetes</taxon>
        <taxon>Micrococcales</taxon>
        <taxon>Microbacteriaceae</taxon>
        <taxon>Schumannella</taxon>
    </lineage>
</organism>
<accession>A0A852Y411</accession>
<evidence type="ECO:0000313" key="2">
    <source>
        <dbReference type="EMBL" id="NYG97646.1"/>
    </source>
</evidence>
<keyword evidence="1" id="KW-1133">Transmembrane helix</keyword>
<sequence>MKALRGVLTLLTVLGGLVTVSFTVNSLNPRAFGWLPDAVHGFMSDYDWVRWVAAGVLVLSVLLNLALESASKRAVDAGEQRR</sequence>
<keyword evidence="1" id="KW-0812">Transmembrane</keyword>
<evidence type="ECO:0000313" key="3">
    <source>
        <dbReference type="Proteomes" id="UP000553888"/>
    </source>
</evidence>
<dbReference type="RefSeq" id="WP_179564463.1">
    <property type="nucleotide sequence ID" value="NZ_JACBZY010000001.1"/>
</dbReference>
<feature type="transmembrane region" description="Helical" evidence="1">
    <location>
        <begin position="50"/>
        <end position="67"/>
    </location>
</feature>
<gene>
    <name evidence="2" type="ORF">BJ979_000272</name>
</gene>
<comment type="caution">
    <text evidence="2">The sequence shown here is derived from an EMBL/GenBank/DDBJ whole genome shotgun (WGS) entry which is preliminary data.</text>
</comment>
<dbReference type="AlphaFoldDB" id="A0A852Y411"/>
<reference evidence="2 3" key="1">
    <citation type="submission" date="2020-07" db="EMBL/GenBank/DDBJ databases">
        <title>Sequencing the genomes of 1000 actinobacteria strains.</title>
        <authorList>
            <person name="Klenk H.-P."/>
        </authorList>
    </citation>
    <scope>NUCLEOTIDE SEQUENCE [LARGE SCALE GENOMIC DNA]</scope>
    <source>
        <strain evidence="2 3">DSM 23141</strain>
    </source>
</reference>
<keyword evidence="3" id="KW-1185">Reference proteome</keyword>
<name>A0A852Y411_9MICO</name>
<proteinExistence type="predicted"/>